<sequence length="220" mass="23453">MELLSPAPSLSPPSCLVTCICPRRLIFPAGKPPTARAPSCVCPYRPAPLRDTPPPLCHGCASPHVPPGRGSRLLRRGHAPACSSVDERHPHAGPRSLLRMPPSRAVRHSHGALRAALPRALAPASPPAKGGSQRLRMPMLDGAASRQPPRQSPHACLGTVVRAVAVWERIMRDCVSGCVEERGGCATFDPLYQIVCSRISCSPRCGQPSANQIEPHCSIH</sequence>
<evidence type="ECO:0000313" key="1">
    <source>
        <dbReference type="EnsemblPlants" id="Zm00001eb303140_P001"/>
    </source>
</evidence>
<protein>
    <submittedName>
        <fullName evidence="1">Uncharacterized protein</fullName>
    </submittedName>
</protein>
<dbReference type="Gramene" id="Zm00001eb303140_T001">
    <property type="protein sequence ID" value="Zm00001eb303140_P001"/>
    <property type="gene ID" value="Zm00001eb303140"/>
</dbReference>
<evidence type="ECO:0000313" key="2">
    <source>
        <dbReference type="Proteomes" id="UP000007305"/>
    </source>
</evidence>
<proteinExistence type="predicted"/>
<name>A0A804Q563_MAIZE</name>
<keyword evidence="2" id="KW-1185">Reference proteome</keyword>
<dbReference type="InParanoid" id="A0A804Q563"/>
<dbReference type="AlphaFoldDB" id="A0A804Q563"/>
<accession>A0A804Q563</accession>
<organism evidence="1 2">
    <name type="scientific">Zea mays</name>
    <name type="common">Maize</name>
    <dbReference type="NCBI Taxonomy" id="4577"/>
    <lineage>
        <taxon>Eukaryota</taxon>
        <taxon>Viridiplantae</taxon>
        <taxon>Streptophyta</taxon>
        <taxon>Embryophyta</taxon>
        <taxon>Tracheophyta</taxon>
        <taxon>Spermatophyta</taxon>
        <taxon>Magnoliopsida</taxon>
        <taxon>Liliopsida</taxon>
        <taxon>Poales</taxon>
        <taxon>Poaceae</taxon>
        <taxon>PACMAD clade</taxon>
        <taxon>Panicoideae</taxon>
        <taxon>Andropogonodae</taxon>
        <taxon>Andropogoneae</taxon>
        <taxon>Tripsacinae</taxon>
        <taxon>Zea</taxon>
    </lineage>
</organism>
<dbReference type="EnsemblPlants" id="Zm00001eb303140_T001">
    <property type="protein sequence ID" value="Zm00001eb303140_P001"/>
    <property type="gene ID" value="Zm00001eb303140"/>
</dbReference>
<reference evidence="1" key="3">
    <citation type="submission" date="2021-05" db="UniProtKB">
        <authorList>
            <consortium name="EnsemblPlants"/>
        </authorList>
    </citation>
    <scope>IDENTIFICATION</scope>
    <source>
        <strain evidence="1">cv. B73</strain>
    </source>
</reference>
<dbReference type="Proteomes" id="UP000007305">
    <property type="component" value="Chromosome 7"/>
</dbReference>
<reference evidence="1" key="2">
    <citation type="submission" date="2019-07" db="EMBL/GenBank/DDBJ databases">
        <authorList>
            <person name="Seetharam A."/>
            <person name="Woodhouse M."/>
            <person name="Cannon E."/>
        </authorList>
    </citation>
    <scope>NUCLEOTIDE SEQUENCE [LARGE SCALE GENOMIC DNA]</scope>
    <source>
        <strain evidence="1">cv. B73</strain>
    </source>
</reference>
<reference evidence="2" key="1">
    <citation type="submission" date="2015-12" db="EMBL/GenBank/DDBJ databases">
        <title>Update maize B73 reference genome by single molecule sequencing technologies.</title>
        <authorList>
            <consortium name="Maize Genome Sequencing Project"/>
            <person name="Ware D."/>
        </authorList>
    </citation>
    <scope>NUCLEOTIDE SEQUENCE [LARGE SCALE GENOMIC DNA]</scope>
    <source>
        <strain evidence="2">cv. B73</strain>
    </source>
</reference>